<dbReference type="InterPro" id="IPR029000">
    <property type="entry name" value="Cyclophilin-like_dom_sf"/>
</dbReference>
<dbReference type="InterPro" id="IPR044666">
    <property type="entry name" value="Cyclophilin_A-like"/>
</dbReference>
<keyword evidence="3" id="KW-0812">Transmembrane</keyword>
<protein>
    <recommendedName>
        <fullName evidence="4">PPIase cyclophilin-type domain-containing protein</fullName>
    </recommendedName>
</protein>
<keyword evidence="3" id="KW-0472">Membrane</keyword>
<reference evidence="5" key="1">
    <citation type="submission" date="2021-01" db="EMBL/GenBank/DDBJ databases">
        <title>Whole genome shotgun sequence of Rugosimonospora africana NBRC 104875.</title>
        <authorList>
            <person name="Komaki H."/>
            <person name="Tamura T."/>
        </authorList>
    </citation>
    <scope>NUCLEOTIDE SEQUENCE</scope>
    <source>
        <strain evidence="5">NBRC 104875</strain>
    </source>
</reference>
<proteinExistence type="predicted"/>
<keyword evidence="3" id="KW-1133">Transmembrane helix</keyword>
<evidence type="ECO:0000256" key="1">
    <source>
        <dbReference type="ARBA" id="ARBA00002388"/>
    </source>
</evidence>
<dbReference type="AlphaFoldDB" id="A0A8J3QZS5"/>
<dbReference type="SUPFAM" id="SSF50891">
    <property type="entry name" value="Cyclophilin-like"/>
    <property type="match status" value="1"/>
</dbReference>
<dbReference type="PANTHER" id="PTHR45625:SF3">
    <property type="entry name" value="PEPTIDYL-PROLYL CIS-TRANS ISOMERASE B-RELATED"/>
    <property type="match status" value="1"/>
</dbReference>
<evidence type="ECO:0000259" key="4">
    <source>
        <dbReference type="PROSITE" id="PS50072"/>
    </source>
</evidence>
<feature type="domain" description="PPIase cyclophilin-type" evidence="4">
    <location>
        <begin position="115"/>
        <end position="300"/>
    </location>
</feature>
<gene>
    <name evidence="5" type="ORF">Raf01_80800</name>
</gene>
<dbReference type="CDD" id="cd00317">
    <property type="entry name" value="cyclophilin"/>
    <property type="match status" value="1"/>
</dbReference>
<name>A0A8J3QZS5_9ACTN</name>
<dbReference type="Proteomes" id="UP000642748">
    <property type="component" value="Unassembled WGS sequence"/>
</dbReference>
<dbReference type="PRINTS" id="PR00153">
    <property type="entry name" value="CSAPPISMRASE"/>
</dbReference>
<organism evidence="5 6">
    <name type="scientific">Rugosimonospora africana</name>
    <dbReference type="NCBI Taxonomy" id="556532"/>
    <lineage>
        <taxon>Bacteria</taxon>
        <taxon>Bacillati</taxon>
        <taxon>Actinomycetota</taxon>
        <taxon>Actinomycetes</taxon>
        <taxon>Micromonosporales</taxon>
        <taxon>Micromonosporaceae</taxon>
        <taxon>Rugosimonospora</taxon>
    </lineage>
</organism>
<dbReference type="PANTHER" id="PTHR45625">
    <property type="entry name" value="PEPTIDYL-PROLYL CIS-TRANS ISOMERASE-RELATED"/>
    <property type="match status" value="1"/>
</dbReference>
<dbReference type="Gene3D" id="2.40.100.10">
    <property type="entry name" value="Cyclophilin-like"/>
    <property type="match status" value="1"/>
</dbReference>
<comment type="function">
    <text evidence="1">PPIases accelerate the folding of proteins. It catalyzes the cis-trans isomerization of proline imidic peptide bonds in oligopeptides.</text>
</comment>
<dbReference type="Pfam" id="PF00160">
    <property type="entry name" value="Pro_isomerase"/>
    <property type="match status" value="1"/>
</dbReference>
<evidence type="ECO:0000313" key="6">
    <source>
        <dbReference type="Proteomes" id="UP000642748"/>
    </source>
</evidence>
<keyword evidence="6" id="KW-1185">Reference proteome</keyword>
<evidence type="ECO:0000256" key="3">
    <source>
        <dbReference type="SAM" id="Phobius"/>
    </source>
</evidence>
<feature type="region of interest" description="Disordered" evidence="2">
    <location>
        <begin position="1"/>
        <end position="22"/>
    </location>
</feature>
<evidence type="ECO:0000256" key="2">
    <source>
        <dbReference type="SAM" id="MobiDB-lite"/>
    </source>
</evidence>
<dbReference type="PROSITE" id="PS50072">
    <property type="entry name" value="CSA_PPIASE_2"/>
    <property type="match status" value="1"/>
</dbReference>
<accession>A0A8J3QZS5</accession>
<sequence length="303" mass="31533">MVPESSDAGAGDPSGESGRDTLGSGRARGFALRLVGLAAAILILAGAGVWAIERTRHTPAPAAHAARLLPSDAATPSLASCEWVPYHNPDADLTDVGTPPTAVPAAGTAVMTITTNLGVIRISMDPRITPCAVANFVYLAGKHFFDHSSCHRLLDVPNIGLLQCGDPTGSSTGGPMYQFPDEKRSAPVMLPSAPLMSYRLVSPDASDDPYVVMPSVAPPPETTYAPGVVAMANQGPDTNGSQFFMVYRASRLEDSYERFGTVTEGLDILTTVARGGDDGAYGQVGGGHPKVQLTFQTVTVHSG</sequence>
<evidence type="ECO:0000313" key="5">
    <source>
        <dbReference type="EMBL" id="GIH19908.1"/>
    </source>
</evidence>
<dbReference type="InterPro" id="IPR002130">
    <property type="entry name" value="Cyclophilin-type_PPIase_dom"/>
</dbReference>
<dbReference type="GO" id="GO:0003755">
    <property type="term" value="F:peptidyl-prolyl cis-trans isomerase activity"/>
    <property type="evidence" value="ECO:0007669"/>
    <property type="project" value="InterPro"/>
</dbReference>
<comment type="caution">
    <text evidence="5">The sequence shown here is derived from an EMBL/GenBank/DDBJ whole genome shotgun (WGS) entry which is preliminary data.</text>
</comment>
<dbReference type="RefSeq" id="WP_203923349.1">
    <property type="nucleotide sequence ID" value="NZ_BONZ01000086.1"/>
</dbReference>
<feature type="transmembrane region" description="Helical" evidence="3">
    <location>
        <begin position="30"/>
        <end position="52"/>
    </location>
</feature>
<dbReference type="EMBL" id="BONZ01000086">
    <property type="protein sequence ID" value="GIH19908.1"/>
    <property type="molecule type" value="Genomic_DNA"/>
</dbReference>